<dbReference type="PANTHER" id="PTHR13847">
    <property type="entry name" value="SARCOSINE DEHYDROGENASE-RELATED"/>
    <property type="match status" value="1"/>
</dbReference>
<dbReference type="EMBL" id="QKVK01000001">
    <property type="protein sequence ID" value="PZF78655.1"/>
    <property type="molecule type" value="Genomic_DNA"/>
</dbReference>
<comment type="caution">
    <text evidence="3">The sequence shown here is derived from an EMBL/GenBank/DDBJ whole genome shotgun (WGS) entry which is preliminary data.</text>
</comment>
<dbReference type="GO" id="GO:0016491">
    <property type="term" value="F:oxidoreductase activity"/>
    <property type="evidence" value="ECO:0007669"/>
    <property type="project" value="UniProtKB-KW"/>
</dbReference>
<dbReference type="PRINTS" id="PR00420">
    <property type="entry name" value="RNGMNOXGNASE"/>
</dbReference>
<proteinExistence type="predicted"/>
<protein>
    <submittedName>
        <fullName evidence="3">FAD-dependent oxidoreductase</fullName>
    </submittedName>
</protein>
<evidence type="ECO:0000259" key="2">
    <source>
        <dbReference type="Pfam" id="PF01266"/>
    </source>
</evidence>
<dbReference type="AlphaFoldDB" id="A0A2W2ATR7"/>
<reference evidence="4" key="1">
    <citation type="submission" date="2018-06" db="EMBL/GenBank/DDBJ databases">
        <title>Aestuariibacter litoralis strain KCTC 52945T.</title>
        <authorList>
            <person name="Li X."/>
            <person name="Salam N."/>
            <person name="Li J.-L."/>
            <person name="Chen Y.-M."/>
            <person name="Yang Z.-W."/>
            <person name="Zhang L.-Y."/>
            <person name="Han M.-X."/>
            <person name="Xiao M."/>
            <person name="Li W.-J."/>
        </authorList>
    </citation>
    <scope>NUCLEOTIDE SEQUENCE [LARGE SCALE GENOMIC DNA]</scope>
    <source>
        <strain evidence="4">KCTC 52945</strain>
    </source>
</reference>
<feature type="domain" description="FAD dependent oxidoreductase" evidence="2">
    <location>
        <begin position="33"/>
        <end position="378"/>
    </location>
</feature>
<accession>A0A2W2ATR7</accession>
<dbReference type="Pfam" id="PF01266">
    <property type="entry name" value="DAO"/>
    <property type="match status" value="1"/>
</dbReference>
<evidence type="ECO:0000313" key="3">
    <source>
        <dbReference type="EMBL" id="PZF78655.1"/>
    </source>
</evidence>
<name>A0A2W2ATR7_9HYPH</name>
<dbReference type="GO" id="GO:0005737">
    <property type="term" value="C:cytoplasm"/>
    <property type="evidence" value="ECO:0007669"/>
    <property type="project" value="TreeGrafter"/>
</dbReference>
<dbReference type="InterPro" id="IPR036188">
    <property type="entry name" value="FAD/NAD-bd_sf"/>
</dbReference>
<dbReference type="PANTHER" id="PTHR13847:SF281">
    <property type="entry name" value="FAD DEPENDENT OXIDOREDUCTASE DOMAIN-CONTAINING PROTEIN"/>
    <property type="match status" value="1"/>
</dbReference>
<dbReference type="SUPFAM" id="SSF51905">
    <property type="entry name" value="FAD/NAD(P)-binding domain"/>
    <property type="match status" value="1"/>
</dbReference>
<organism evidence="3 4">
    <name type="scientific">Aestuariivirga litoralis</name>
    <dbReference type="NCBI Taxonomy" id="2650924"/>
    <lineage>
        <taxon>Bacteria</taxon>
        <taxon>Pseudomonadati</taxon>
        <taxon>Pseudomonadota</taxon>
        <taxon>Alphaproteobacteria</taxon>
        <taxon>Hyphomicrobiales</taxon>
        <taxon>Aestuariivirgaceae</taxon>
        <taxon>Aestuariivirga</taxon>
    </lineage>
</organism>
<dbReference type="InterPro" id="IPR006076">
    <property type="entry name" value="FAD-dep_OxRdtase"/>
</dbReference>
<evidence type="ECO:0000313" key="4">
    <source>
        <dbReference type="Proteomes" id="UP000248795"/>
    </source>
</evidence>
<gene>
    <name evidence="3" type="ORF">DK847_02290</name>
</gene>
<evidence type="ECO:0000256" key="1">
    <source>
        <dbReference type="ARBA" id="ARBA00023002"/>
    </source>
</evidence>
<keyword evidence="4" id="KW-1185">Reference proteome</keyword>
<dbReference type="Gene3D" id="3.50.50.60">
    <property type="entry name" value="FAD/NAD(P)-binding domain"/>
    <property type="match status" value="1"/>
</dbReference>
<sequence>MIDAKLSDNTWYEATVDRGGLRPALTGRVEAEACVIGAGLAGLTTALELARRGKSVVLLEGRRVAWGASGRNGGFVSNGFAEGMGNVAKRVGLPAAQALYQLSRHGTEFVRREIAETDPSIRMGDGWQGCIRYSNAAEKRAAVAEMTRDYDQPMEFFDVAETRARVNTKRYFQSSYDPTAFHMHPLRYALMIAKKAEAAGARIYEMSPAVSVERQGALWSVRTATGEVRAPNVVYCVSSLDRTLHQPTGRAVLPVATYVAVTEPLQQDVIRTRSAISDTRRAGNYYRLVDEGRLLWGGAITTRVSEPARLAERMKGDMVSVFPELGNPRIDYAWAGLMGYARHFMPLIGSDGQGQWWATAFGGHGMNTTAMGGILMARAIGAKDDEYRRFAPYAPDWAGGPFGRVGVQAGYWYMQLKDRIDERRYGKAA</sequence>
<keyword evidence="1" id="KW-0560">Oxidoreductase</keyword>
<dbReference type="Proteomes" id="UP000248795">
    <property type="component" value="Unassembled WGS sequence"/>
</dbReference>
<dbReference type="Gene3D" id="3.30.9.10">
    <property type="entry name" value="D-Amino Acid Oxidase, subunit A, domain 2"/>
    <property type="match status" value="1"/>
</dbReference>
<dbReference type="RefSeq" id="WP_111195983.1">
    <property type="nucleotide sequence ID" value="NZ_QKVK01000001.1"/>
</dbReference>